<dbReference type="InterPro" id="IPR050272">
    <property type="entry name" value="Isochorismatase-like_hydrls"/>
</dbReference>
<dbReference type="OrthoDB" id="167809at2759"/>
<dbReference type="Pfam" id="PF00857">
    <property type="entry name" value="Isochorismatase"/>
    <property type="match status" value="1"/>
</dbReference>
<dbReference type="InterPro" id="IPR036380">
    <property type="entry name" value="Isochorismatase-like_sf"/>
</dbReference>
<dbReference type="EMBL" id="NAJN01000781">
    <property type="protein sequence ID" value="TKA68812.1"/>
    <property type="molecule type" value="Genomic_DNA"/>
</dbReference>
<dbReference type="AlphaFoldDB" id="A0A4U0WYC0"/>
<dbReference type="SUPFAM" id="SSF52499">
    <property type="entry name" value="Isochorismatase-like hydrolases"/>
    <property type="match status" value="1"/>
</dbReference>
<dbReference type="GO" id="GO:0016787">
    <property type="term" value="F:hydrolase activity"/>
    <property type="evidence" value="ECO:0007669"/>
    <property type="project" value="UniProtKB-KW"/>
</dbReference>
<comment type="similarity">
    <text evidence="1">Belongs to the isochorismatase family.</text>
</comment>
<evidence type="ECO:0000313" key="4">
    <source>
        <dbReference type="EMBL" id="TKA68812.1"/>
    </source>
</evidence>
<gene>
    <name evidence="4" type="ORF">B0A49_06148</name>
</gene>
<protein>
    <recommendedName>
        <fullName evidence="3">Isochorismatase-like domain-containing protein</fullName>
    </recommendedName>
</protein>
<dbReference type="PANTHER" id="PTHR43540:SF9">
    <property type="entry name" value="FAMILY HYDROLASE, PUTATIVE (AFU_ORTHOLOGUE AFUA_2G08700)-RELATED"/>
    <property type="match status" value="1"/>
</dbReference>
<organism evidence="4 5">
    <name type="scientific">Cryomyces minteri</name>
    <dbReference type="NCBI Taxonomy" id="331657"/>
    <lineage>
        <taxon>Eukaryota</taxon>
        <taxon>Fungi</taxon>
        <taxon>Dikarya</taxon>
        <taxon>Ascomycota</taxon>
        <taxon>Pezizomycotina</taxon>
        <taxon>Dothideomycetes</taxon>
        <taxon>Dothideomycetes incertae sedis</taxon>
        <taxon>Cryomyces</taxon>
    </lineage>
</organism>
<keyword evidence="5" id="KW-1185">Reference proteome</keyword>
<reference evidence="4 5" key="1">
    <citation type="submission" date="2017-03" db="EMBL/GenBank/DDBJ databases">
        <title>Genomes of endolithic fungi from Antarctica.</title>
        <authorList>
            <person name="Coleine C."/>
            <person name="Masonjones S."/>
            <person name="Stajich J.E."/>
        </authorList>
    </citation>
    <scope>NUCLEOTIDE SEQUENCE [LARGE SCALE GENOMIC DNA]</scope>
    <source>
        <strain evidence="4 5">CCFEE 5187</strain>
    </source>
</reference>
<dbReference type="InterPro" id="IPR000868">
    <property type="entry name" value="Isochorismatase-like_dom"/>
</dbReference>
<dbReference type="Proteomes" id="UP000308768">
    <property type="component" value="Unassembled WGS sequence"/>
</dbReference>
<keyword evidence="2" id="KW-0378">Hydrolase</keyword>
<evidence type="ECO:0000259" key="3">
    <source>
        <dbReference type="Pfam" id="PF00857"/>
    </source>
</evidence>
<dbReference type="PANTHER" id="PTHR43540">
    <property type="entry name" value="PEROXYUREIDOACRYLATE/UREIDOACRYLATE AMIDOHYDROLASE-RELATED"/>
    <property type="match status" value="1"/>
</dbReference>
<name>A0A4U0WYC0_9PEZI</name>
<evidence type="ECO:0000256" key="1">
    <source>
        <dbReference type="ARBA" id="ARBA00006336"/>
    </source>
</evidence>
<feature type="domain" description="Isochorismatase-like" evidence="3">
    <location>
        <begin position="238"/>
        <end position="312"/>
    </location>
</feature>
<sequence>MQAPSRKAADETIASAPHWRAVIGNASNFWLHSSKTGFDLTHPPKPSSKPSSARLQLETTTTSIAIDPAKTALVIVDMQNFFLSEAFGRAKGAGHHAADALMNYGIPAVRKVGIQVIWLNWGLNDADVKNMPPAVKRAFGFEAVVDEEGHTTGVDDFSEKEHGMGVDMDGSSEHQGGDKMLESGKDGRIYKGLGASCGTLTTPEGETVDGGRLLMADSWNAALYPPLDAAYEEGAKLDSKPDVWIHKNRMSGMWGATSPCQEFLDEKGIRTLLFTGVNTDQCVSGTFTDAFSKGYDCVLLQDGCGTTSPQFATDCIVFNAARTWGFVTTCEALAKGAEEMGWHGKTEKAS</sequence>
<evidence type="ECO:0000256" key="2">
    <source>
        <dbReference type="ARBA" id="ARBA00022801"/>
    </source>
</evidence>
<comment type="caution">
    <text evidence="4">The sequence shown here is derived from an EMBL/GenBank/DDBJ whole genome shotgun (WGS) entry which is preliminary data.</text>
</comment>
<evidence type="ECO:0000313" key="5">
    <source>
        <dbReference type="Proteomes" id="UP000308768"/>
    </source>
</evidence>
<dbReference type="STRING" id="331657.A0A4U0WYC0"/>
<proteinExistence type="inferred from homology"/>
<accession>A0A4U0WYC0</accession>
<dbReference type="Gene3D" id="3.40.50.850">
    <property type="entry name" value="Isochorismatase-like"/>
    <property type="match status" value="1"/>
</dbReference>